<reference evidence="2" key="1">
    <citation type="journal article" date="2020" name="Cell">
        <title>Large-Scale Comparative Analyses of Tick Genomes Elucidate Their Genetic Diversity and Vector Capacities.</title>
        <authorList>
            <consortium name="Tick Genome and Microbiome Consortium (TIGMIC)"/>
            <person name="Jia N."/>
            <person name="Wang J."/>
            <person name="Shi W."/>
            <person name="Du L."/>
            <person name="Sun Y."/>
            <person name="Zhan W."/>
            <person name="Jiang J.F."/>
            <person name="Wang Q."/>
            <person name="Zhang B."/>
            <person name="Ji P."/>
            <person name="Bell-Sakyi L."/>
            <person name="Cui X.M."/>
            <person name="Yuan T.T."/>
            <person name="Jiang B.G."/>
            <person name="Yang W.F."/>
            <person name="Lam T.T."/>
            <person name="Chang Q.C."/>
            <person name="Ding S.J."/>
            <person name="Wang X.J."/>
            <person name="Zhu J.G."/>
            <person name="Ruan X.D."/>
            <person name="Zhao L."/>
            <person name="Wei J.T."/>
            <person name="Ye R.Z."/>
            <person name="Que T.C."/>
            <person name="Du C.H."/>
            <person name="Zhou Y.H."/>
            <person name="Cheng J.X."/>
            <person name="Dai P.F."/>
            <person name="Guo W.B."/>
            <person name="Han X.H."/>
            <person name="Huang E.J."/>
            <person name="Li L.F."/>
            <person name="Wei W."/>
            <person name="Gao Y.C."/>
            <person name="Liu J.Z."/>
            <person name="Shao H.Z."/>
            <person name="Wang X."/>
            <person name="Wang C.C."/>
            <person name="Yang T.C."/>
            <person name="Huo Q.B."/>
            <person name="Li W."/>
            <person name="Chen H.Y."/>
            <person name="Chen S.E."/>
            <person name="Zhou L.G."/>
            <person name="Ni X.B."/>
            <person name="Tian J.H."/>
            <person name="Sheng Y."/>
            <person name="Liu T."/>
            <person name="Pan Y.S."/>
            <person name="Xia L.Y."/>
            <person name="Li J."/>
            <person name="Zhao F."/>
            <person name="Cao W.C."/>
        </authorList>
    </citation>
    <scope>NUCLEOTIDE SEQUENCE</scope>
    <source>
        <strain evidence="2">Rmic-2018</strain>
    </source>
</reference>
<organism evidence="2 3">
    <name type="scientific">Rhipicephalus microplus</name>
    <name type="common">Cattle tick</name>
    <name type="synonym">Boophilus microplus</name>
    <dbReference type="NCBI Taxonomy" id="6941"/>
    <lineage>
        <taxon>Eukaryota</taxon>
        <taxon>Metazoa</taxon>
        <taxon>Ecdysozoa</taxon>
        <taxon>Arthropoda</taxon>
        <taxon>Chelicerata</taxon>
        <taxon>Arachnida</taxon>
        <taxon>Acari</taxon>
        <taxon>Parasitiformes</taxon>
        <taxon>Ixodida</taxon>
        <taxon>Ixodoidea</taxon>
        <taxon>Ixodidae</taxon>
        <taxon>Rhipicephalinae</taxon>
        <taxon>Rhipicephalus</taxon>
        <taxon>Boophilus</taxon>
    </lineage>
</organism>
<feature type="compositionally biased region" description="Polar residues" evidence="1">
    <location>
        <begin position="9"/>
        <end position="25"/>
    </location>
</feature>
<gene>
    <name evidence="2" type="ORF">HPB51_028606</name>
</gene>
<accession>A0A9J6CWV9</accession>
<keyword evidence="3" id="KW-1185">Reference proteome</keyword>
<proteinExistence type="predicted"/>
<protein>
    <submittedName>
        <fullName evidence="2">Uncharacterized protein</fullName>
    </submittedName>
</protein>
<dbReference type="EMBL" id="JABSTU010005423">
    <property type="protein sequence ID" value="KAH7944678.1"/>
    <property type="molecule type" value="Genomic_DNA"/>
</dbReference>
<feature type="region of interest" description="Disordered" evidence="1">
    <location>
        <begin position="1"/>
        <end position="28"/>
    </location>
</feature>
<evidence type="ECO:0000256" key="1">
    <source>
        <dbReference type="SAM" id="MobiDB-lite"/>
    </source>
</evidence>
<reference evidence="2" key="2">
    <citation type="submission" date="2021-09" db="EMBL/GenBank/DDBJ databases">
        <authorList>
            <person name="Jia N."/>
            <person name="Wang J."/>
            <person name="Shi W."/>
            <person name="Du L."/>
            <person name="Sun Y."/>
            <person name="Zhan W."/>
            <person name="Jiang J."/>
            <person name="Wang Q."/>
            <person name="Zhang B."/>
            <person name="Ji P."/>
            <person name="Sakyi L.B."/>
            <person name="Cui X."/>
            <person name="Yuan T."/>
            <person name="Jiang B."/>
            <person name="Yang W."/>
            <person name="Lam T.T.-Y."/>
            <person name="Chang Q."/>
            <person name="Ding S."/>
            <person name="Wang X."/>
            <person name="Zhu J."/>
            <person name="Ruan X."/>
            <person name="Zhao L."/>
            <person name="Wei J."/>
            <person name="Que T."/>
            <person name="Du C."/>
            <person name="Cheng J."/>
            <person name="Dai P."/>
            <person name="Han X."/>
            <person name="Huang E."/>
            <person name="Gao Y."/>
            <person name="Liu J."/>
            <person name="Shao H."/>
            <person name="Ye R."/>
            <person name="Li L."/>
            <person name="Wei W."/>
            <person name="Wang X."/>
            <person name="Wang C."/>
            <person name="Huo Q."/>
            <person name="Li W."/>
            <person name="Guo W."/>
            <person name="Chen H."/>
            <person name="Chen S."/>
            <person name="Zhou L."/>
            <person name="Zhou L."/>
            <person name="Ni X."/>
            <person name="Tian J."/>
            <person name="Zhou Y."/>
            <person name="Sheng Y."/>
            <person name="Liu T."/>
            <person name="Pan Y."/>
            <person name="Xia L."/>
            <person name="Li J."/>
            <person name="Zhao F."/>
            <person name="Cao W."/>
        </authorList>
    </citation>
    <scope>NUCLEOTIDE SEQUENCE</scope>
    <source>
        <strain evidence="2">Rmic-2018</strain>
        <tissue evidence="2">Larvae</tissue>
    </source>
</reference>
<dbReference type="AlphaFoldDB" id="A0A9J6CWV9"/>
<comment type="caution">
    <text evidence="2">The sequence shown here is derived from an EMBL/GenBank/DDBJ whole genome shotgun (WGS) entry which is preliminary data.</text>
</comment>
<evidence type="ECO:0000313" key="2">
    <source>
        <dbReference type="EMBL" id="KAH7944678.1"/>
    </source>
</evidence>
<dbReference type="Proteomes" id="UP000821866">
    <property type="component" value="Unassembled WGS sequence"/>
</dbReference>
<evidence type="ECO:0000313" key="3">
    <source>
        <dbReference type="Proteomes" id="UP000821866"/>
    </source>
</evidence>
<sequence>MTPICNIKASASSESREPQASSESDVLTGEEEVIGSEAFTLPDEGVSGEQAVVLKYPVHPSLLVLAICEGIPIQTAVQDFERRISTCRPPSTTSATMTKTDVAAHTSYKAQSAPGRVRPASNKGCGYLVIAGFCPHYRRPATACLAGCIVCRPGKPPTCYQRRRTFCLPSPWHPCFRIFGSATPPSVYRRDKSSHPIAVDNIPCAAYKTAATIQRALWASRLCHHTGRLPVPPDYAERGDGTPNRPHNSGQCGVLYPACRRCAV</sequence>
<name>A0A9J6CWV9_RHIMP</name>